<dbReference type="InterPro" id="IPR046866">
    <property type="entry name" value="FapA_N"/>
</dbReference>
<feature type="domain" description="Flagellar Assembly Protein A N-terminal region" evidence="2">
    <location>
        <begin position="162"/>
        <end position="284"/>
    </location>
</feature>
<accession>A0A5C7DVI7</accession>
<evidence type="ECO:0000259" key="2">
    <source>
        <dbReference type="Pfam" id="PF20250"/>
    </source>
</evidence>
<dbReference type="Proteomes" id="UP000321310">
    <property type="component" value="Unassembled WGS sequence"/>
</dbReference>
<evidence type="ECO:0000313" key="4">
    <source>
        <dbReference type="Proteomes" id="UP000321310"/>
    </source>
</evidence>
<reference evidence="3 4" key="1">
    <citation type="submission" date="2019-07" db="EMBL/GenBank/DDBJ databases">
        <title>Rapid identification of Enteric Bacteria from Whole Genome Sequences (WGS) using Average Nucleotide Identity (ANI).</title>
        <authorList>
            <person name="Lane C."/>
        </authorList>
    </citation>
    <scope>NUCLEOTIDE SEQUENCE [LARGE SCALE GENOMIC DNA]</scope>
    <source>
        <strain evidence="3 4">2016D-0250</strain>
    </source>
</reference>
<sequence length="626" mass="73232">MYKKFKESLVMEDKTIIYTKDPYKELLAFASKNKYDINEVDFKLLSFSTSYAFANQEWIKANEKELKIFEDNEQFLSHDLNIEQEYKIEIYHNKHKHQDFTIELKLDEFATILKAVVKANGEVAYHDKLALDIFGTIYKAMIKDKFLLGFRSFDFKKQVIDFNTLIKEKQKFDFEIEFEVSRGILPQDPTNEEIKYHYLEKLKKHNDVMNRNYVAPIGKDELAIERIKPKEGKDGKDLRFKILKSLPPKLNKEKILCSNDFEVKEDDDSIKYIAKKDGFIIQKKSTYEIENYLEFNKVDFKSTGSIWAGIDKQVTLIVKNNNSLEDAIGPRITIEAQDIEIVGNIAQDAIVRGTKINFKGNMHQKSKIFGKKIDMDNLKGYCEAEELNLNTLENGFIKAKKVNIKKAIGGEINADEIYIQELHSNCVCNAKSLIKIDKINGNGNKLVIQDMKNLEEDKSGEEILHLLDENKKTQDELFKELENIKHTIHVSKDSVKLLQQKVKELISSKRAVPQAYKATIKDFNQKIENYNILKNKFENLKEEELHNVEKLKDMQNKLLKSKIINKSGNWTDLNEVKFILLYPKKELTYHPHSEEKIQCFELEKINTEENEIYEIRVLNNYKEENK</sequence>
<dbReference type="AlphaFoldDB" id="A0A5C7DVI7"/>
<evidence type="ECO:0000256" key="1">
    <source>
        <dbReference type="SAM" id="Coils"/>
    </source>
</evidence>
<organism evidence="3 4">
    <name type="scientific">Campylobacter peloridis</name>
    <dbReference type="NCBI Taxonomy" id="488546"/>
    <lineage>
        <taxon>Bacteria</taxon>
        <taxon>Pseudomonadati</taxon>
        <taxon>Campylobacterota</taxon>
        <taxon>Epsilonproteobacteria</taxon>
        <taxon>Campylobacterales</taxon>
        <taxon>Campylobacteraceae</taxon>
        <taxon>Campylobacter</taxon>
    </lineage>
</organism>
<proteinExistence type="predicted"/>
<dbReference type="Pfam" id="PF20250">
    <property type="entry name" value="FapA_N"/>
    <property type="match status" value="1"/>
</dbReference>
<evidence type="ECO:0000313" key="3">
    <source>
        <dbReference type="EMBL" id="TXE81532.1"/>
    </source>
</evidence>
<name>A0A5C7DVI7_9BACT</name>
<protein>
    <submittedName>
        <fullName evidence="3">DUF342 domain-containing protein</fullName>
    </submittedName>
</protein>
<keyword evidence="1" id="KW-0175">Coiled coil</keyword>
<feature type="coiled-coil region" evidence="1">
    <location>
        <begin position="520"/>
        <end position="554"/>
    </location>
</feature>
<comment type="caution">
    <text evidence="3">The sequence shown here is derived from an EMBL/GenBank/DDBJ whole genome shotgun (WGS) entry which is preliminary data.</text>
</comment>
<dbReference type="EMBL" id="VOWB01000047">
    <property type="protein sequence ID" value="TXE81532.1"/>
    <property type="molecule type" value="Genomic_DNA"/>
</dbReference>
<gene>
    <name evidence="3" type="ORF">FPD46_04375</name>
</gene>